<accession>A0ABS6S307</accession>
<sequence length="120" mass="13032">MPNFEGTKPIFLQPSDVMVPYAFEYTVCSATTANDGFLPYGHTLSSVVTTVHREDATVLTTAILATSSATGQVHTVFLSYPTSVGAVTGKHHLTFKATISDGTTTYTRELDFNRLIVRNL</sequence>
<evidence type="ECO:0000313" key="1">
    <source>
        <dbReference type="EMBL" id="MBV6343227.1"/>
    </source>
</evidence>
<dbReference type="EMBL" id="JABXWD010000492">
    <property type="protein sequence ID" value="MBV6343227.1"/>
    <property type="molecule type" value="Genomic_DNA"/>
</dbReference>
<keyword evidence="2" id="KW-1185">Reference proteome</keyword>
<proteinExistence type="predicted"/>
<gene>
    <name evidence="1" type="ORF">HWQ67_16735</name>
</gene>
<dbReference type="Proteomes" id="UP001196980">
    <property type="component" value="Unassembled WGS sequence"/>
</dbReference>
<protein>
    <submittedName>
        <fullName evidence="1">Uncharacterized protein</fullName>
    </submittedName>
</protein>
<reference evidence="1 2" key="1">
    <citation type="journal article" date="2020" name="J Geophys Res Biogeosci">
        <title>Magnetotaxis as an Adaptation to Enable Bacterial Shuttling of Microbial Sulfur and Sulfur Cycling Across Aquatic Oxic#Anoxic Interfaces.</title>
        <authorList>
            <person name="Li J."/>
            <person name="Liu P."/>
            <person name="Wang J."/>
            <person name="Roberts A.P."/>
            <person name="Pan Y."/>
        </authorList>
    </citation>
    <scope>NUCLEOTIDE SEQUENCE [LARGE SCALE GENOMIC DNA]</scope>
    <source>
        <strain evidence="1 2">MYR-1_YQ</strain>
    </source>
</reference>
<comment type="caution">
    <text evidence="1">The sequence shown here is derived from an EMBL/GenBank/DDBJ whole genome shotgun (WGS) entry which is preliminary data.</text>
</comment>
<name>A0ABS6S307_9BACT</name>
<dbReference type="RefSeq" id="WP_218253830.1">
    <property type="nucleotide sequence ID" value="NZ_JABXWD010000492.1"/>
</dbReference>
<evidence type="ECO:0000313" key="2">
    <source>
        <dbReference type="Proteomes" id="UP001196980"/>
    </source>
</evidence>
<organism evidence="1 2">
    <name type="scientific">Candidatus Magnetobacterium casense</name>
    <dbReference type="NCBI Taxonomy" id="1455061"/>
    <lineage>
        <taxon>Bacteria</taxon>
        <taxon>Pseudomonadati</taxon>
        <taxon>Nitrospirota</taxon>
        <taxon>Thermodesulfovibrionia</taxon>
        <taxon>Thermodesulfovibrionales</taxon>
        <taxon>Candidatus Magnetobacteriaceae</taxon>
        <taxon>Candidatus Magnetobacterium</taxon>
    </lineage>
</organism>